<dbReference type="PANTHER" id="PTHR22946:SF9">
    <property type="entry name" value="POLYKETIDE TRANSFERASE AF380"/>
    <property type="match status" value="1"/>
</dbReference>
<dbReference type="Pfam" id="PF12146">
    <property type="entry name" value="Hydrolase_4"/>
    <property type="match status" value="1"/>
</dbReference>
<dbReference type="RefSeq" id="WP_182603094.1">
    <property type="nucleotide sequence ID" value="NZ_JACIVD010000069.1"/>
</dbReference>
<dbReference type="InterPro" id="IPR022742">
    <property type="entry name" value="Hydrolase_4"/>
</dbReference>
<feature type="domain" description="Serine aminopeptidase S33" evidence="4">
    <location>
        <begin position="61"/>
        <end position="176"/>
    </location>
</feature>
<dbReference type="PANTHER" id="PTHR22946">
    <property type="entry name" value="DIENELACTONE HYDROLASE DOMAIN-CONTAINING PROTEIN-RELATED"/>
    <property type="match status" value="1"/>
</dbReference>
<evidence type="ECO:0000313" key="6">
    <source>
        <dbReference type="Proteomes" id="UP000547628"/>
    </source>
</evidence>
<accession>A0A839H600</accession>
<evidence type="ECO:0000259" key="3">
    <source>
        <dbReference type="Pfam" id="PF00561"/>
    </source>
</evidence>
<feature type="domain" description="AB hydrolase-1" evidence="3">
    <location>
        <begin position="211"/>
        <end position="259"/>
    </location>
</feature>
<dbReference type="Proteomes" id="UP000547628">
    <property type="component" value="Unassembled WGS sequence"/>
</dbReference>
<evidence type="ECO:0000259" key="4">
    <source>
        <dbReference type="Pfam" id="PF12146"/>
    </source>
</evidence>
<name>A0A839H600_9LACO</name>
<dbReference type="InterPro" id="IPR050261">
    <property type="entry name" value="FrsA_esterase"/>
</dbReference>
<evidence type="ECO:0000313" key="5">
    <source>
        <dbReference type="EMBL" id="MBB1124150.1"/>
    </source>
</evidence>
<gene>
    <name evidence="5" type="ORF">H5S41_09305</name>
</gene>
<dbReference type="Pfam" id="PF00561">
    <property type="entry name" value="Abhydrolase_1"/>
    <property type="match status" value="1"/>
</dbReference>
<keyword evidence="1 5" id="KW-0378">Hydrolase</keyword>
<comment type="caution">
    <text evidence="5">The sequence shown here is derived from an EMBL/GenBank/DDBJ whole genome shotgun (WGS) entry which is preliminary data.</text>
</comment>
<protein>
    <submittedName>
        <fullName evidence="5">Alpha/beta fold hydrolase</fullName>
    </submittedName>
</protein>
<dbReference type="AlphaFoldDB" id="A0A839H600"/>
<comment type="similarity">
    <text evidence="2">Belongs to the AB hydrolase superfamily. FUS2 hydrolase family.</text>
</comment>
<dbReference type="EMBL" id="JACIVD010000069">
    <property type="protein sequence ID" value="MBB1124150.1"/>
    <property type="molecule type" value="Genomic_DNA"/>
</dbReference>
<proteinExistence type="inferred from homology"/>
<organism evidence="5 6">
    <name type="scientific">Limosilactobacillus albertensis</name>
    <dbReference type="NCBI Taxonomy" id="2759752"/>
    <lineage>
        <taxon>Bacteria</taxon>
        <taxon>Bacillati</taxon>
        <taxon>Bacillota</taxon>
        <taxon>Bacilli</taxon>
        <taxon>Lactobacillales</taxon>
        <taxon>Lactobacillaceae</taxon>
        <taxon>Limosilactobacillus</taxon>
    </lineage>
</organism>
<dbReference type="InterPro" id="IPR029058">
    <property type="entry name" value="AB_hydrolase_fold"/>
</dbReference>
<sequence length="280" mass="31058">MRFIQILSIFFASLFASFGLFGINRVHAASVNEKSLNIRYKDIKLVGHLYVPEHHEEQMPAVILSHGLGGDYTQMEPYAKALAKQGYLTYAYDFAGGSSNSASTGRNTRQMSVFTEEEDLTAVLNNIRQRSDVDASKVSLVGASQGGLVSALTASQHQREVHSLGLLYPAFSAGDEAQSRYSSINEVPQSVNLYGTEVGRPYYRRLLKTNVMNLATRYNGPTIIIHGSADRIVPVRYARQAAQKFPHAQLEIIKGANHDFPGSAEGKSIRMLDRFFEQHQ</sequence>
<dbReference type="SUPFAM" id="SSF53474">
    <property type="entry name" value="alpha/beta-Hydrolases"/>
    <property type="match status" value="1"/>
</dbReference>
<reference evidence="5 6" key="1">
    <citation type="submission" date="2020-07" db="EMBL/GenBank/DDBJ databases">
        <title>Description of Limosilactobacillus balticus sp. nov., Limosilactobacillus agrestis sp. nov., Limosilactobacillus albertensis sp. nov., Limosilactobacillus rudii sp. nov., Limosilactobacillus fastidiosus sp. nov., five novel Limosilactobacillus species isolated from the vertebrate gastrointestinal tract, and proposal of 6 subspecies of Limosilactobacillus reuteri adapted to the gastrointestinal tract of specific vertebrate hosts.</title>
        <authorList>
            <person name="Li F."/>
            <person name="Cheng C."/>
            <person name="Zheng J."/>
            <person name="Quevedo R.M."/>
            <person name="Li J."/>
            <person name="Roos S."/>
            <person name="Gaenzle M.G."/>
            <person name="Walter J."/>
        </authorList>
    </citation>
    <scope>NUCLEOTIDE SEQUENCE [LARGE SCALE GENOMIC DNA]</scope>
    <source>
        <strain evidence="5 6">Lr3000</strain>
    </source>
</reference>
<evidence type="ECO:0000256" key="1">
    <source>
        <dbReference type="ARBA" id="ARBA00022801"/>
    </source>
</evidence>
<evidence type="ECO:0000256" key="2">
    <source>
        <dbReference type="ARBA" id="ARBA00038115"/>
    </source>
</evidence>
<dbReference type="InterPro" id="IPR000073">
    <property type="entry name" value="AB_hydrolase_1"/>
</dbReference>
<dbReference type="Gene3D" id="3.40.50.1820">
    <property type="entry name" value="alpha/beta hydrolase"/>
    <property type="match status" value="1"/>
</dbReference>
<dbReference type="GO" id="GO:0052689">
    <property type="term" value="F:carboxylic ester hydrolase activity"/>
    <property type="evidence" value="ECO:0007669"/>
    <property type="project" value="UniProtKB-ARBA"/>
</dbReference>